<dbReference type="InterPro" id="IPR004244">
    <property type="entry name" value="Transposase_22"/>
</dbReference>
<evidence type="ECO:0000256" key="1">
    <source>
        <dbReference type="SAM" id="Coils"/>
    </source>
</evidence>
<dbReference type="AlphaFoldDB" id="A0AAD1VXU1"/>
<evidence type="ECO:0000313" key="3">
    <source>
        <dbReference type="EMBL" id="CAH2275763.1"/>
    </source>
</evidence>
<name>A0AAD1VXU1_PELCU</name>
<feature type="region of interest" description="Disordered" evidence="2">
    <location>
        <begin position="328"/>
        <end position="347"/>
    </location>
</feature>
<keyword evidence="4" id="KW-1185">Reference proteome</keyword>
<dbReference type="PANTHER" id="PTHR11505">
    <property type="entry name" value="L1 TRANSPOSABLE ELEMENT-RELATED"/>
    <property type="match status" value="1"/>
</dbReference>
<evidence type="ECO:0000313" key="4">
    <source>
        <dbReference type="Proteomes" id="UP001295444"/>
    </source>
</evidence>
<dbReference type="Proteomes" id="UP001295444">
    <property type="component" value="Chromosome 03"/>
</dbReference>
<accession>A0AAD1VXU1</accession>
<proteinExistence type="predicted"/>
<gene>
    <name evidence="3" type="ORF">PECUL_23A017340</name>
</gene>
<evidence type="ECO:0000256" key="2">
    <source>
        <dbReference type="SAM" id="MobiDB-lite"/>
    </source>
</evidence>
<sequence length="530" mass="58224">MVRNKKPHTLGGTPHRPTGTLDEFVCTPSTLSCSRPPDNMAPGSPGSESAGEPALDGTQDDTLALIKQELAMISAQMLTKADTGELLRELRAAIKEEVAALRKDLSSVEVRVEALETEAQASRAQHQAAELATTRQGNMLLSLRRQVEDLENRSRRQNIRIRGLPEPDTAPLQDTLQALFRQILGEECPGVIKLDRAHRSLGPQRPDGRPRDVLCCLHDYSLKERLMTDARGMADIPFRGASVALYQDLSGLTLDARGALRPLTTTLREKGIAYRWGFPFSLQIRQGNAWIHVRWPEDVPRALRALRLPPIRIRNWLLETPLAQLHEVAEEGRPPSPRGEGSGPRGCWEAREAWRSEERSTRGLAPARPQGTGGEPGYGSAPAHRGSRLARWGGRRRHLTSRGSPRSEREFMDTGCRFFPCRGPDCRSWSRDWPSILPLDLLHWESLGSRSRRVLTGLWEGTGGGNRGLHPGSGGGHGQGPGGLMATRWGEGKAQSGPAFLSGHLAICPLMLGWRGGGKPRSSPLHPCET</sequence>
<feature type="region of interest" description="Disordered" evidence="2">
    <location>
        <begin position="1"/>
        <end position="57"/>
    </location>
</feature>
<feature type="compositionally biased region" description="Basic residues" evidence="2">
    <location>
        <begin position="385"/>
        <end position="400"/>
    </location>
</feature>
<feature type="region of interest" description="Disordered" evidence="2">
    <location>
        <begin position="356"/>
        <end position="410"/>
    </location>
</feature>
<organism evidence="3 4">
    <name type="scientific">Pelobates cultripes</name>
    <name type="common">Western spadefoot toad</name>
    <dbReference type="NCBI Taxonomy" id="61616"/>
    <lineage>
        <taxon>Eukaryota</taxon>
        <taxon>Metazoa</taxon>
        <taxon>Chordata</taxon>
        <taxon>Craniata</taxon>
        <taxon>Vertebrata</taxon>
        <taxon>Euteleostomi</taxon>
        <taxon>Amphibia</taxon>
        <taxon>Batrachia</taxon>
        <taxon>Anura</taxon>
        <taxon>Pelobatoidea</taxon>
        <taxon>Pelobatidae</taxon>
        <taxon>Pelobates</taxon>
    </lineage>
</organism>
<dbReference type="Gene3D" id="3.30.70.1820">
    <property type="entry name" value="L1 transposable element, RRM domain"/>
    <property type="match status" value="1"/>
</dbReference>
<feature type="coiled-coil region" evidence="1">
    <location>
        <begin position="91"/>
        <end position="160"/>
    </location>
</feature>
<keyword evidence="1" id="KW-0175">Coiled coil</keyword>
<protein>
    <submittedName>
        <fullName evidence="3">Uncharacterized protein</fullName>
    </submittedName>
</protein>
<dbReference type="EMBL" id="OW240914">
    <property type="protein sequence ID" value="CAH2275763.1"/>
    <property type="molecule type" value="Genomic_DNA"/>
</dbReference>
<reference evidence="3" key="1">
    <citation type="submission" date="2022-03" db="EMBL/GenBank/DDBJ databases">
        <authorList>
            <person name="Alioto T."/>
            <person name="Alioto T."/>
            <person name="Gomez Garrido J."/>
        </authorList>
    </citation>
    <scope>NUCLEOTIDE SEQUENCE</scope>
</reference>